<reference evidence="2 3" key="1">
    <citation type="journal article" date="2010" name="Stand. Genomic Sci.">
        <title>Complete genome sequence of Haloterrigena turkmenica type strain (4k).</title>
        <authorList>
            <person name="Saunders E."/>
            <person name="Tindall B.J."/>
            <person name="Fahnrich R."/>
            <person name="Lapidus A."/>
            <person name="Copeland A."/>
            <person name="Del Rio T.G."/>
            <person name="Lucas S."/>
            <person name="Chen F."/>
            <person name="Tice H."/>
            <person name="Cheng J.F."/>
            <person name="Han C."/>
            <person name="Detter J.C."/>
            <person name="Bruce D."/>
            <person name="Goodwin L."/>
            <person name="Chain P."/>
            <person name="Pitluck S."/>
            <person name="Pati A."/>
            <person name="Ivanova N."/>
            <person name="Mavromatis K."/>
            <person name="Chen A."/>
            <person name="Palaniappan K."/>
            <person name="Land M."/>
            <person name="Hauser L."/>
            <person name="Chang Y.J."/>
            <person name="Jeffries C.D."/>
            <person name="Brettin T."/>
            <person name="Rohde M."/>
            <person name="Goker M."/>
            <person name="Bristow J."/>
            <person name="Eisen J.A."/>
            <person name="Markowitz V."/>
            <person name="Hugenholtz P."/>
            <person name="Klenk H.P."/>
            <person name="Kyrpides N.C."/>
        </authorList>
    </citation>
    <scope>NUCLEOTIDE SEQUENCE [LARGE SCALE GENOMIC DNA]</scope>
    <source>
        <strain evidence="3">ATCC 51198 / DSM 5511 / JCM 9101 / NCIMB 13204 / VKM B-1734 / 4k</strain>
        <plasmid evidence="2">pHTUR05</plasmid>
    </source>
</reference>
<geneLocation type="plasmid" evidence="2 3">
    <name>pHTUR05</name>
</geneLocation>
<name>D2S3G8_HALTV</name>
<evidence type="ECO:0000313" key="2">
    <source>
        <dbReference type="EMBL" id="ADB63915.1"/>
    </source>
</evidence>
<gene>
    <name evidence="2" type="ordered locus">Htur_5027</name>
</gene>
<dbReference type="HOGENOM" id="CLU_2839318_0_0_2"/>
<proteinExistence type="predicted"/>
<dbReference type="KEGG" id="htu:Htur_5027"/>
<dbReference type="Proteomes" id="UP000001903">
    <property type="component" value="Plasmid pHTUR05"/>
</dbReference>
<evidence type="ECO:0000256" key="1">
    <source>
        <dbReference type="SAM" id="MobiDB-lite"/>
    </source>
</evidence>
<organism evidence="2 3">
    <name type="scientific">Haloterrigena turkmenica (strain ATCC 51198 / DSM 5511 / JCM 9101 / NCIMB 13204 / VKM B-1734 / 4k)</name>
    <name type="common">Halococcus turkmenicus</name>
    <dbReference type="NCBI Taxonomy" id="543526"/>
    <lineage>
        <taxon>Archaea</taxon>
        <taxon>Methanobacteriati</taxon>
        <taxon>Methanobacteriota</taxon>
        <taxon>Stenosarchaea group</taxon>
        <taxon>Halobacteria</taxon>
        <taxon>Halobacteriales</taxon>
        <taxon>Natrialbaceae</taxon>
        <taxon>Haloterrigena</taxon>
    </lineage>
</organism>
<dbReference type="AlphaFoldDB" id="D2S3G8"/>
<keyword evidence="2" id="KW-0614">Plasmid</keyword>
<evidence type="ECO:0000313" key="3">
    <source>
        <dbReference type="Proteomes" id="UP000001903"/>
    </source>
</evidence>
<dbReference type="EMBL" id="CP001865">
    <property type="protein sequence ID" value="ADB63915.1"/>
    <property type="molecule type" value="Genomic_DNA"/>
</dbReference>
<keyword evidence="3" id="KW-1185">Reference proteome</keyword>
<accession>D2S3G8</accession>
<protein>
    <submittedName>
        <fullName evidence="2">Uncharacterized protein</fullName>
    </submittedName>
</protein>
<sequence>MPWKRDDEYNDKPYGDPRRAANIRWESRPKRTLRRTREGAGSLLGLVVWPLRALGRSLSRLTRGR</sequence>
<feature type="region of interest" description="Disordered" evidence="1">
    <location>
        <begin position="1"/>
        <end position="22"/>
    </location>
</feature>